<dbReference type="Pfam" id="PF06609">
    <property type="entry name" value="TRI12"/>
    <property type="match status" value="1"/>
</dbReference>
<feature type="transmembrane region" description="Helical" evidence="6">
    <location>
        <begin position="116"/>
        <end position="134"/>
    </location>
</feature>
<evidence type="ECO:0000256" key="5">
    <source>
        <dbReference type="ARBA" id="ARBA00023136"/>
    </source>
</evidence>
<dbReference type="GO" id="GO:0005886">
    <property type="term" value="C:plasma membrane"/>
    <property type="evidence" value="ECO:0007669"/>
    <property type="project" value="TreeGrafter"/>
</dbReference>
<feature type="transmembrane region" description="Helical" evidence="6">
    <location>
        <begin position="277"/>
        <end position="297"/>
    </location>
</feature>
<keyword evidence="4 6" id="KW-1133">Transmembrane helix</keyword>
<dbReference type="AlphaFoldDB" id="A0A9P8G9V1"/>
<sequence>MSEHKSDLAAEGQDWKSNAEHVEVLNTPTDESSSSNTDAEQYHFTWGKFAACVGLTLGFLSDTFLIFSTATVLSYINADLGPSSSYVWIATGDLVASAASGVLIGRLSDIFGRRMMFLVGGVLALIGTLVSALGKNIPTLIAGGVIIGLAAAARQGAFAAIGEIVPKKSRGMAFGFLENFVSLGVAFGPPISYSCIKHSSWRTIFWIAFAVDVVVLVIVFLFYHPMNQYIHEEGKSSWYQVKHLDWVGLFLFSAGITVFLMGISFGGNNYPWTSAGTLVPIIIGALALIACGFWEAFASLRYPLFPSVILKNVRGFTVMQIGVFFVGMVFYSTAVLWPEQIQALFTTELTKVGWYSAASGLGPLCFGWLFGMAASKLPHVKWQMVATMCALTAFSGAQASVSVDSHVASTALVALLFISVSGMATYSINMSQLGVAHEYIGLATGVTITMRLLGGAVAQIIYVSILKNTLSSQVANVAAPALAKAGLAPTSIPATLEALLTGNYRSPAVTGLSPKILGVAVASLRQAYVVSFRTVYLSSIAFGGAGIIVLCFAANVDHLRTSKVEIELVEGAHLQAKTDTGEGHIVRADDAGHLHA</sequence>
<accession>A0A9P8G9V1</accession>
<keyword evidence="5 6" id="KW-0472">Membrane</keyword>
<dbReference type="Gene3D" id="1.20.1250.20">
    <property type="entry name" value="MFS general substrate transporter like domains"/>
    <property type="match status" value="1"/>
</dbReference>
<feature type="transmembrane region" description="Helical" evidence="6">
    <location>
        <begin position="203"/>
        <end position="223"/>
    </location>
</feature>
<evidence type="ECO:0000256" key="4">
    <source>
        <dbReference type="ARBA" id="ARBA00022989"/>
    </source>
</evidence>
<keyword evidence="2" id="KW-0813">Transport</keyword>
<feature type="transmembrane region" description="Helical" evidence="6">
    <location>
        <begin position="352"/>
        <end position="370"/>
    </location>
</feature>
<feature type="transmembrane region" description="Helical" evidence="6">
    <location>
        <begin position="535"/>
        <end position="556"/>
    </location>
</feature>
<reference evidence="8" key="2">
    <citation type="submission" date="2021-08" db="EMBL/GenBank/DDBJ databases">
        <authorList>
            <person name="Gostincar C."/>
            <person name="Sun X."/>
            <person name="Song Z."/>
            <person name="Gunde-Cimerman N."/>
        </authorList>
    </citation>
    <scope>NUCLEOTIDE SEQUENCE</scope>
    <source>
        <strain evidence="8">EXF-8016</strain>
    </source>
</reference>
<dbReference type="PANTHER" id="PTHR23501">
    <property type="entry name" value="MAJOR FACILITATOR SUPERFAMILY"/>
    <property type="match status" value="1"/>
</dbReference>
<dbReference type="SUPFAM" id="SSF103473">
    <property type="entry name" value="MFS general substrate transporter"/>
    <property type="match status" value="1"/>
</dbReference>
<feature type="transmembrane region" description="Helical" evidence="6">
    <location>
        <begin position="244"/>
        <end position="265"/>
    </location>
</feature>
<feature type="transmembrane region" description="Helical" evidence="6">
    <location>
        <begin position="407"/>
        <end position="428"/>
    </location>
</feature>
<evidence type="ECO:0000313" key="8">
    <source>
        <dbReference type="EMBL" id="KAH0214716.1"/>
    </source>
</evidence>
<feature type="transmembrane region" description="Helical" evidence="6">
    <location>
        <begin position="49"/>
        <end position="73"/>
    </location>
</feature>
<dbReference type="EMBL" id="JAHFYH010000080">
    <property type="protein sequence ID" value="KAH0214716.1"/>
    <property type="molecule type" value="Genomic_DNA"/>
</dbReference>
<evidence type="ECO:0000313" key="9">
    <source>
        <dbReference type="Proteomes" id="UP000767238"/>
    </source>
</evidence>
<evidence type="ECO:0000256" key="2">
    <source>
        <dbReference type="ARBA" id="ARBA00022448"/>
    </source>
</evidence>
<dbReference type="Proteomes" id="UP000767238">
    <property type="component" value="Unassembled WGS sequence"/>
</dbReference>
<comment type="subcellular location">
    <subcellularLocation>
        <location evidence="1">Membrane</location>
        <topology evidence="1">Multi-pass membrane protein</topology>
    </subcellularLocation>
</comment>
<name>A0A9P8G9V1_AURME</name>
<feature type="transmembrane region" description="Helical" evidence="6">
    <location>
        <begin position="440"/>
        <end position="462"/>
    </location>
</feature>
<dbReference type="PROSITE" id="PS50850">
    <property type="entry name" value="MFS"/>
    <property type="match status" value="1"/>
</dbReference>
<feature type="domain" description="Major facilitator superfamily (MFS) profile" evidence="7">
    <location>
        <begin position="51"/>
        <end position="496"/>
    </location>
</feature>
<protein>
    <recommendedName>
        <fullName evidence="7">Major facilitator superfamily (MFS) profile domain-containing protein</fullName>
    </recommendedName>
</protein>
<feature type="transmembrane region" description="Helical" evidence="6">
    <location>
        <begin position="318"/>
        <end position="337"/>
    </location>
</feature>
<dbReference type="PANTHER" id="PTHR23501:SF109">
    <property type="entry name" value="MAJOR FACILITATOR SUPERFAMILY (MFS) PROFILE DOMAIN-CONTAINING PROTEIN-RELATED"/>
    <property type="match status" value="1"/>
</dbReference>
<dbReference type="InterPro" id="IPR010573">
    <property type="entry name" value="MFS_Str1/Tri12-like"/>
</dbReference>
<feature type="transmembrane region" description="Helical" evidence="6">
    <location>
        <begin position="140"/>
        <end position="161"/>
    </location>
</feature>
<feature type="non-terminal residue" evidence="8">
    <location>
        <position position="1"/>
    </location>
</feature>
<dbReference type="OrthoDB" id="4139357at2759"/>
<proteinExistence type="predicted"/>
<evidence type="ECO:0000259" key="7">
    <source>
        <dbReference type="PROSITE" id="PS50850"/>
    </source>
</evidence>
<evidence type="ECO:0000256" key="3">
    <source>
        <dbReference type="ARBA" id="ARBA00022692"/>
    </source>
</evidence>
<dbReference type="InterPro" id="IPR036259">
    <property type="entry name" value="MFS_trans_sf"/>
</dbReference>
<gene>
    <name evidence="8" type="ORF">KCV03_g8347</name>
</gene>
<feature type="transmembrane region" description="Helical" evidence="6">
    <location>
        <begin position="85"/>
        <end position="104"/>
    </location>
</feature>
<comment type="caution">
    <text evidence="8">The sequence shown here is derived from an EMBL/GenBank/DDBJ whole genome shotgun (WGS) entry which is preliminary data.</text>
</comment>
<dbReference type="PROSITE" id="PS00216">
    <property type="entry name" value="SUGAR_TRANSPORT_1"/>
    <property type="match status" value="1"/>
</dbReference>
<evidence type="ECO:0000256" key="6">
    <source>
        <dbReference type="SAM" id="Phobius"/>
    </source>
</evidence>
<dbReference type="GO" id="GO:0022857">
    <property type="term" value="F:transmembrane transporter activity"/>
    <property type="evidence" value="ECO:0007669"/>
    <property type="project" value="InterPro"/>
</dbReference>
<dbReference type="InterPro" id="IPR020846">
    <property type="entry name" value="MFS_dom"/>
</dbReference>
<dbReference type="InterPro" id="IPR005829">
    <property type="entry name" value="Sugar_transporter_CS"/>
</dbReference>
<keyword evidence="3 6" id="KW-0812">Transmembrane</keyword>
<evidence type="ECO:0000256" key="1">
    <source>
        <dbReference type="ARBA" id="ARBA00004141"/>
    </source>
</evidence>
<reference evidence="8" key="1">
    <citation type="journal article" date="2021" name="J Fungi (Basel)">
        <title>Virulence traits and population genomics of the black yeast Aureobasidium melanogenum.</title>
        <authorList>
            <person name="Cernosa A."/>
            <person name="Sun X."/>
            <person name="Gostincar C."/>
            <person name="Fang C."/>
            <person name="Gunde-Cimerman N."/>
            <person name="Song Z."/>
        </authorList>
    </citation>
    <scope>NUCLEOTIDE SEQUENCE</scope>
    <source>
        <strain evidence="8">EXF-8016</strain>
    </source>
</reference>
<organism evidence="8 9">
    <name type="scientific">Aureobasidium melanogenum</name>
    <name type="common">Aureobasidium pullulans var. melanogenum</name>
    <dbReference type="NCBI Taxonomy" id="46634"/>
    <lineage>
        <taxon>Eukaryota</taxon>
        <taxon>Fungi</taxon>
        <taxon>Dikarya</taxon>
        <taxon>Ascomycota</taxon>
        <taxon>Pezizomycotina</taxon>
        <taxon>Dothideomycetes</taxon>
        <taxon>Dothideomycetidae</taxon>
        <taxon>Dothideales</taxon>
        <taxon>Saccotheciaceae</taxon>
        <taxon>Aureobasidium</taxon>
    </lineage>
</organism>